<dbReference type="SUPFAM" id="SSF54593">
    <property type="entry name" value="Glyoxalase/Bleomycin resistance protein/Dihydroxybiphenyl dioxygenase"/>
    <property type="match status" value="1"/>
</dbReference>
<dbReference type="AlphaFoldDB" id="A0A5R9R9N5"/>
<protein>
    <recommendedName>
        <fullName evidence="1">VOC domain-containing protein</fullName>
    </recommendedName>
</protein>
<dbReference type="InterPro" id="IPR029068">
    <property type="entry name" value="Glyas_Bleomycin-R_OHBP_Dase"/>
</dbReference>
<dbReference type="Pfam" id="PF13669">
    <property type="entry name" value="Glyoxalase_4"/>
    <property type="match status" value="1"/>
</dbReference>
<organism evidence="2 3">
    <name type="scientific">Pseudomonas nicosulfuronedens</name>
    <dbReference type="NCBI Taxonomy" id="2571105"/>
    <lineage>
        <taxon>Bacteria</taxon>
        <taxon>Pseudomonadati</taxon>
        <taxon>Pseudomonadota</taxon>
        <taxon>Gammaproteobacteria</taxon>
        <taxon>Pseudomonadales</taxon>
        <taxon>Pseudomonadaceae</taxon>
        <taxon>Pseudomonas</taxon>
    </lineage>
</organism>
<accession>A0A5R9R9N5</accession>
<reference evidence="2 3" key="1">
    <citation type="submission" date="2019-04" db="EMBL/GenBank/DDBJ databases">
        <authorList>
            <person name="Li M."/>
        </authorList>
    </citation>
    <scope>NUCLEOTIDE SEQUENCE [LARGE SCALE GENOMIC DNA]</scope>
    <source>
        <strain evidence="2 3">LAM1902</strain>
    </source>
</reference>
<dbReference type="EMBL" id="SWDV01000048">
    <property type="protein sequence ID" value="TLX70624.1"/>
    <property type="molecule type" value="Genomic_DNA"/>
</dbReference>
<evidence type="ECO:0000313" key="3">
    <source>
        <dbReference type="Proteomes" id="UP000306635"/>
    </source>
</evidence>
<dbReference type="Proteomes" id="UP000306635">
    <property type="component" value="Unassembled WGS sequence"/>
</dbReference>
<dbReference type="PROSITE" id="PS51819">
    <property type="entry name" value="VOC"/>
    <property type="match status" value="1"/>
</dbReference>
<comment type="caution">
    <text evidence="2">The sequence shown here is derived from an EMBL/GenBank/DDBJ whole genome shotgun (WGS) entry which is preliminary data.</text>
</comment>
<sequence>MNTASLHNGCHFLPGFFQIAYVTTDLEQAMRTFDEQYGVKRYFELRDVAYDERTRVSIATAYAGDVMIELIEPKGEGGSIYELLLPQDGDFAIRHHHMGHLFQREEDLKQAVQLATRKGQAIAYEGGMGGVLKAVYIDTRDVLGHYLEYIHCTPVGLEFLNQAPRN</sequence>
<dbReference type="GeneID" id="300408934"/>
<dbReference type="Gene3D" id="3.10.180.10">
    <property type="entry name" value="2,3-Dihydroxybiphenyl 1,2-Dioxygenase, domain 1"/>
    <property type="match status" value="1"/>
</dbReference>
<dbReference type="OrthoDB" id="9792173at2"/>
<keyword evidence="3" id="KW-1185">Reference proteome</keyword>
<dbReference type="InterPro" id="IPR037523">
    <property type="entry name" value="VOC_core"/>
</dbReference>
<gene>
    <name evidence="2" type="ORF">FAS41_27330</name>
</gene>
<evidence type="ECO:0000259" key="1">
    <source>
        <dbReference type="PROSITE" id="PS51819"/>
    </source>
</evidence>
<dbReference type="RefSeq" id="WP_138526468.1">
    <property type="nucleotide sequence ID" value="NZ_SWDV01000048.1"/>
</dbReference>
<evidence type="ECO:0000313" key="2">
    <source>
        <dbReference type="EMBL" id="TLX70624.1"/>
    </source>
</evidence>
<name>A0A5R9R9N5_9PSED</name>
<proteinExistence type="predicted"/>
<feature type="domain" description="VOC" evidence="1">
    <location>
        <begin position="15"/>
        <end position="152"/>
    </location>
</feature>